<feature type="region of interest" description="Disordered" evidence="5">
    <location>
        <begin position="362"/>
        <end position="399"/>
    </location>
</feature>
<feature type="region of interest" description="Disordered" evidence="5">
    <location>
        <begin position="846"/>
        <end position="898"/>
    </location>
</feature>
<feature type="compositionally biased region" description="Polar residues" evidence="5">
    <location>
        <begin position="960"/>
        <end position="970"/>
    </location>
</feature>
<dbReference type="InterPro" id="IPR057577">
    <property type="entry name" value="Nucleoprot-TPR/MLP1_dom"/>
</dbReference>
<evidence type="ECO:0000256" key="3">
    <source>
        <dbReference type="ARBA" id="ARBA00023242"/>
    </source>
</evidence>
<evidence type="ECO:0000259" key="7">
    <source>
        <dbReference type="Pfam" id="PF25481"/>
    </source>
</evidence>
<gene>
    <name evidence="9" type="ORF">M409DRAFT_18060</name>
</gene>
<comment type="subcellular location">
    <subcellularLocation>
        <location evidence="1">Nucleus</location>
    </subcellularLocation>
</comment>
<proteinExistence type="predicted"/>
<feature type="region of interest" description="Disordered" evidence="5">
    <location>
        <begin position="1434"/>
        <end position="1469"/>
    </location>
</feature>
<dbReference type="PANTHER" id="PTHR18898:SF2">
    <property type="entry name" value="NUCLEOPROTEIN TPR"/>
    <property type="match status" value="1"/>
</dbReference>
<feature type="coiled-coil region" evidence="4">
    <location>
        <begin position="595"/>
        <end position="639"/>
    </location>
</feature>
<keyword evidence="10" id="KW-1185">Reference proteome</keyword>
<dbReference type="InterPro" id="IPR057974">
    <property type="entry name" value="NUA/TPR/MLP1-2-like_dom"/>
</dbReference>
<dbReference type="GO" id="GO:0006606">
    <property type="term" value="P:protein import into nucleus"/>
    <property type="evidence" value="ECO:0007669"/>
    <property type="project" value="InterPro"/>
</dbReference>
<dbReference type="Proteomes" id="UP000799537">
    <property type="component" value="Unassembled WGS sequence"/>
</dbReference>
<reference evidence="9" key="1">
    <citation type="journal article" date="2020" name="Stud. Mycol.">
        <title>101 Dothideomycetes genomes: a test case for predicting lifestyles and emergence of pathogens.</title>
        <authorList>
            <person name="Haridas S."/>
            <person name="Albert R."/>
            <person name="Binder M."/>
            <person name="Bloem J."/>
            <person name="Labutti K."/>
            <person name="Salamov A."/>
            <person name="Andreopoulos B."/>
            <person name="Baker S."/>
            <person name="Barry K."/>
            <person name="Bills G."/>
            <person name="Bluhm B."/>
            <person name="Cannon C."/>
            <person name="Castanera R."/>
            <person name="Culley D."/>
            <person name="Daum C."/>
            <person name="Ezra D."/>
            <person name="Gonzalez J."/>
            <person name="Henrissat B."/>
            <person name="Kuo A."/>
            <person name="Liang C."/>
            <person name="Lipzen A."/>
            <person name="Lutzoni F."/>
            <person name="Magnuson J."/>
            <person name="Mondo S."/>
            <person name="Nolan M."/>
            <person name="Ohm R."/>
            <person name="Pangilinan J."/>
            <person name="Park H.-J."/>
            <person name="Ramirez L."/>
            <person name="Alfaro M."/>
            <person name="Sun H."/>
            <person name="Tritt A."/>
            <person name="Yoshinaga Y."/>
            <person name="Zwiers L.-H."/>
            <person name="Turgeon B."/>
            <person name="Goodwin S."/>
            <person name="Spatafora J."/>
            <person name="Crous P."/>
            <person name="Grigoriev I."/>
        </authorList>
    </citation>
    <scope>NUCLEOTIDE SEQUENCE</scope>
    <source>
        <strain evidence="9">ATCC 36951</strain>
    </source>
</reference>
<accession>A0A6A6CX74</accession>
<evidence type="ECO:0000313" key="9">
    <source>
        <dbReference type="EMBL" id="KAF2171827.1"/>
    </source>
</evidence>
<feature type="compositionally biased region" description="Basic and acidic residues" evidence="5">
    <location>
        <begin position="2070"/>
        <end position="2083"/>
    </location>
</feature>
<feature type="compositionally biased region" description="Polar residues" evidence="5">
    <location>
        <begin position="1943"/>
        <end position="1953"/>
    </location>
</feature>
<dbReference type="Pfam" id="PF25481">
    <property type="entry name" value="Nucleoprot-TPR"/>
    <property type="match status" value="1"/>
</dbReference>
<feature type="compositionally biased region" description="Basic and acidic residues" evidence="5">
    <location>
        <begin position="872"/>
        <end position="898"/>
    </location>
</feature>
<feature type="compositionally biased region" description="Basic and acidic residues" evidence="5">
    <location>
        <begin position="847"/>
        <end position="858"/>
    </location>
</feature>
<dbReference type="EMBL" id="ML993582">
    <property type="protein sequence ID" value="KAF2171827.1"/>
    <property type="molecule type" value="Genomic_DNA"/>
</dbReference>
<dbReference type="Pfam" id="PF07926">
    <property type="entry name" value="TPR_MLP1_2"/>
    <property type="match status" value="1"/>
</dbReference>
<evidence type="ECO:0000256" key="5">
    <source>
        <dbReference type="SAM" id="MobiDB-lite"/>
    </source>
</evidence>
<dbReference type="OrthoDB" id="343070at2759"/>
<feature type="domain" description="NUA/TPR/MLP1-2-like" evidence="8">
    <location>
        <begin position="487"/>
        <end position="598"/>
    </location>
</feature>
<feature type="coiled-coil region" evidence="4">
    <location>
        <begin position="1799"/>
        <end position="1858"/>
    </location>
</feature>
<dbReference type="RefSeq" id="XP_033672716.1">
    <property type="nucleotide sequence ID" value="XM_033804340.1"/>
</dbReference>
<feature type="domain" description="Nucleoprotein TPR/MPL1" evidence="7">
    <location>
        <begin position="191"/>
        <end position="269"/>
    </location>
</feature>
<feature type="compositionally biased region" description="Basic and acidic residues" evidence="5">
    <location>
        <begin position="1441"/>
        <end position="1459"/>
    </location>
</feature>
<dbReference type="GO" id="GO:0017056">
    <property type="term" value="F:structural constituent of nuclear pore"/>
    <property type="evidence" value="ECO:0007669"/>
    <property type="project" value="TreeGrafter"/>
</dbReference>
<dbReference type="Pfam" id="PF25785">
    <property type="entry name" value="TPR"/>
    <property type="match status" value="1"/>
</dbReference>
<feature type="compositionally biased region" description="Low complexity" evidence="5">
    <location>
        <begin position="1961"/>
        <end position="1974"/>
    </location>
</feature>
<feature type="compositionally biased region" description="Low complexity" evidence="5">
    <location>
        <begin position="1906"/>
        <end position="1933"/>
    </location>
</feature>
<keyword evidence="3" id="KW-0539">Nucleus</keyword>
<feature type="coiled-coil region" evidence="4">
    <location>
        <begin position="976"/>
        <end position="1204"/>
    </location>
</feature>
<evidence type="ECO:0000313" key="10">
    <source>
        <dbReference type="Proteomes" id="UP000799537"/>
    </source>
</evidence>
<evidence type="ECO:0000259" key="6">
    <source>
        <dbReference type="Pfam" id="PF07926"/>
    </source>
</evidence>
<feature type="compositionally biased region" description="Basic and acidic residues" evidence="5">
    <location>
        <begin position="362"/>
        <end position="373"/>
    </location>
</feature>
<keyword evidence="2 4" id="KW-0175">Coiled coil</keyword>
<organism evidence="9 10">
    <name type="scientific">Zasmidium cellare ATCC 36951</name>
    <dbReference type="NCBI Taxonomy" id="1080233"/>
    <lineage>
        <taxon>Eukaryota</taxon>
        <taxon>Fungi</taxon>
        <taxon>Dikarya</taxon>
        <taxon>Ascomycota</taxon>
        <taxon>Pezizomycotina</taxon>
        <taxon>Dothideomycetes</taxon>
        <taxon>Dothideomycetidae</taxon>
        <taxon>Mycosphaerellales</taxon>
        <taxon>Mycosphaerellaceae</taxon>
        <taxon>Zasmidium</taxon>
    </lineage>
</organism>
<feature type="region of interest" description="Disordered" evidence="5">
    <location>
        <begin position="1484"/>
        <end position="1530"/>
    </location>
</feature>
<feature type="compositionally biased region" description="Basic and acidic residues" evidence="5">
    <location>
        <begin position="1497"/>
        <end position="1508"/>
    </location>
</feature>
<dbReference type="GeneID" id="54557612"/>
<feature type="coiled-coil region" evidence="4">
    <location>
        <begin position="451"/>
        <end position="513"/>
    </location>
</feature>
<feature type="compositionally biased region" description="Gly residues" evidence="5">
    <location>
        <begin position="2042"/>
        <end position="2060"/>
    </location>
</feature>
<sequence length="2093" mass="234157">MRTRAQAADPSTIDVAYLASTYDVSDTDLRALLEAPTVELAADLLQSLTTKGQEFDALKAEKLRIEVELENTVRTSDTKVKAQKAAVTRHQKEVEQLRTKLNESEAARESLASELEQLRSSSSVSSADTQELRQRIETLQASNRDALALVESKQSEKDRVANELSEQHSKLLALRREVGQLEERNQALENAASSQKFKEQSLQQEIDLLKRNNEWHSNELQTRSKEHAKFRKERNARISNLERELEESNANVQTLKRTETTLRQRLEELQAKADEAFARVAGLQEEAARKEQDFRTELASSKRLAELQGQNAATHKMRLQEVQTELDDIRDESHAEIGRLQTDVETERLDKEDAEKKLAELELKVQSLEERSRPATPRENGGGPQTPGRAGSPSAMPGSMRKVVGGLSFTQLYSQYNQAVEDLEGERNRNAKLSTAIDGLITDLESKKPHLEELYDQTNRLEEQVLNYSQLLEEAHRARDEAAQKADEYYGQAQSASGESELLRQQLRDLSTQIRMLLVEQRSREEGIGEMSADERLELERAARGELEDGALDGMTETGRLISERLVIFRGVSELQEKNADLLRSCRVAWDQIENEEARAKSKKAATDAQEVEDLRHQLERYKDELQATATQIDSYMKERDMFRRMLNHRGQLPADADLQSMFEQSVAPATPMRNSVGPPATPRSKDVEDLNKLLKEQQTFFDQYRNESSEDRRMLREQVDALAREKSTLQGDLARVQSQLTLATERFEMLQSNYSALRNENGELQKRSQHMAEQAAKQDLRTQQVAEELVEARSMAESLRNENANTKAEKDLWKRIEARLTEDNKNLMEERSRLNKLVTDLQNLQNERELSESENRRRLQGRAEQLESELADAKKKLEAEVDESRKASLRREYEEGQSRTRIDDLVKSLSTVREELVAAKTARDGLQSRVDEMRIELRSAEEKVVALQPRPTPRTVPTQISEQQSNGDNQELPAEQRLALEISELRRDLELSKTELENSKQQIEQYRSIAQATEEELANFNQTADQYKEDTDRVIAEKDEKIKQLEQRIEDLTFELTTSNSELSELRTKADDNNRVLAEQKASFESELTRLRDDVDRHAEEKKLFQEDIKAQAEIAQQAQQSYEAELVKHAEAAKSLQTVRKEYNDLRTEVAGLKAEADAAKASLERGEESWSEQRDRFERELEEAKRKRQDVDEQNRILHQNLETFSSELAALRQGRAEGEAREGSPSVSGDGNFQEVIRFLRREKEIVDVQYELSIQEAKRLQQQLDYANSQLEETRQKLADERRKSSDQAATEGSTNKLMQTINELNLFRESATTLRNEARQAREKLEEKTKEIDRLASELEPLKGRIGELEGELESKQREMKLLQDDRDHWRERTQNIISKYDRVDPTELEDMKKQLEELKAEKERLESEQAPLREQIDGFDDRLEQQKNELNQTMKDRLDRFREQAKEQDRKRTAQIKDGNEKIEALNAELEKAKADLDTANAELQQTKTALEEERARKSNADDAEEGQVQEDGTAVGGEEHAALNARIAEAEQQAGEHSSRAQVLDAEVQTLRARVQELEGQVAGLQQQLQAAQAQANPAGEQMVTSVENTETLEKLKQDLATAQQEVETLRATTSTASAPPAPNAEPAPGERSVAEQVKDEVAKLQAEIEQQHELAKKQLEEEHAAKEKKLKSNLARQLSDERVKIRAEAEKELLEQHAAEIQRIKDEHNAALEQLKEAHKAELEKLSKEGGAAADQTKVVDTVKTEAPTGELDVATLELTDAQARELVKSNAAVMSLLQTNLRAQVDKQTEKLRLTIAAKDEEIAKLKEQLQKGPSGEAGETPNNLVTREELEKQLAAAQEAKEKAVRQAHAQAEMKDKLQKNQLVNLQAKIAIVKKAAEETPTKPIKEVHEEVMKWKPAPKAAAPAAGTPSPASAVPSSAQKPGSAVPPGTPATPSAQPSQPVAASPNPEAPVFAPASSAAPNTAAPPPAGPNAGTGPATLRGNSQSGPSGIPQPGAAGASKLPRAPGNRSTSSSGGPGMSIQGAASSRGGATSGIGRGGSFRGRGGLRGGTTANAGQKRTHDGNGENGDVKRTRGGGPGGAS</sequence>
<evidence type="ECO:0000256" key="4">
    <source>
        <dbReference type="SAM" id="Coils"/>
    </source>
</evidence>
<protein>
    <submittedName>
        <fullName evidence="9">Uncharacterized protein</fullName>
    </submittedName>
</protein>
<feature type="domain" description="Nucleoprotein TPR/MLP1-2" evidence="6">
    <location>
        <begin position="1080"/>
        <end position="1207"/>
    </location>
</feature>
<evidence type="ECO:0000256" key="1">
    <source>
        <dbReference type="ARBA" id="ARBA00004123"/>
    </source>
</evidence>
<name>A0A6A6CX74_ZASCE</name>
<evidence type="ECO:0000259" key="8">
    <source>
        <dbReference type="Pfam" id="PF25785"/>
    </source>
</evidence>
<dbReference type="GO" id="GO:0005643">
    <property type="term" value="C:nuclear pore"/>
    <property type="evidence" value="ECO:0007669"/>
    <property type="project" value="TreeGrafter"/>
</dbReference>
<feature type="region of interest" description="Disordered" evidence="5">
    <location>
        <begin position="949"/>
        <end position="974"/>
    </location>
</feature>
<feature type="compositionally biased region" description="Basic and acidic residues" evidence="5">
    <location>
        <begin position="1889"/>
        <end position="1905"/>
    </location>
</feature>
<feature type="region of interest" description="Disordered" evidence="5">
    <location>
        <begin position="1616"/>
        <end position="1647"/>
    </location>
</feature>
<feature type="region of interest" description="Disordered" evidence="5">
    <location>
        <begin position="1889"/>
        <end position="2093"/>
    </location>
</feature>
<dbReference type="InterPro" id="IPR012929">
    <property type="entry name" value="Nucleoprot-TPR/MLP1-2_dom"/>
</dbReference>
<dbReference type="GO" id="GO:0006406">
    <property type="term" value="P:mRNA export from nucleus"/>
    <property type="evidence" value="ECO:0007669"/>
    <property type="project" value="TreeGrafter"/>
</dbReference>
<evidence type="ECO:0000256" key="2">
    <source>
        <dbReference type="ARBA" id="ARBA00023054"/>
    </source>
</evidence>
<dbReference type="PANTHER" id="PTHR18898">
    <property type="entry name" value="NUCLEOPROTEIN TPR-RELATED"/>
    <property type="match status" value="1"/>
</dbReference>